<keyword evidence="2" id="KW-1185">Reference proteome</keyword>
<reference evidence="1 2" key="1">
    <citation type="journal article" date="2019" name="Sci. Rep.">
        <title>Orb-weaving spider Araneus ventricosus genome elucidates the spidroin gene catalogue.</title>
        <authorList>
            <person name="Kono N."/>
            <person name="Nakamura H."/>
            <person name="Ohtoshi R."/>
            <person name="Moran D.A.P."/>
            <person name="Shinohara A."/>
            <person name="Yoshida Y."/>
            <person name="Fujiwara M."/>
            <person name="Mori M."/>
            <person name="Tomita M."/>
            <person name="Arakawa K."/>
        </authorList>
    </citation>
    <scope>NUCLEOTIDE SEQUENCE [LARGE SCALE GENOMIC DNA]</scope>
</reference>
<dbReference type="AlphaFoldDB" id="A0A4Y2WU42"/>
<sequence>MTPRVLPFVSQTSYFKRLITSVRCCPFRIEVFTCCSQLTMLTSYEKEMKLLRKLLAEIEADKESDFDNGPEDIVAQNRPMGAWCKQSNTQVNGELKFIHKYAGKHVVQVTGTIDLAHISNANR</sequence>
<dbReference type="EMBL" id="BGPR01066343">
    <property type="protein sequence ID" value="GBO40913.1"/>
    <property type="molecule type" value="Genomic_DNA"/>
</dbReference>
<proteinExistence type="predicted"/>
<protein>
    <submittedName>
        <fullName evidence="1">Uncharacterized protein</fullName>
    </submittedName>
</protein>
<comment type="caution">
    <text evidence="1">The sequence shown here is derived from an EMBL/GenBank/DDBJ whole genome shotgun (WGS) entry which is preliminary data.</text>
</comment>
<dbReference type="Proteomes" id="UP000499080">
    <property type="component" value="Unassembled WGS sequence"/>
</dbReference>
<name>A0A4Y2WU42_ARAVE</name>
<organism evidence="1 2">
    <name type="scientific">Araneus ventricosus</name>
    <name type="common">Orbweaver spider</name>
    <name type="synonym">Epeira ventricosa</name>
    <dbReference type="NCBI Taxonomy" id="182803"/>
    <lineage>
        <taxon>Eukaryota</taxon>
        <taxon>Metazoa</taxon>
        <taxon>Ecdysozoa</taxon>
        <taxon>Arthropoda</taxon>
        <taxon>Chelicerata</taxon>
        <taxon>Arachnida</taxon>
        <taxon>Araneae</taxon>
        <taxon>Araneomorphae</taxon>
        <taxon>Entelegynae</taxon>
        <taxon>Araneoidea</taxon>
        <taxon>Araneidae</taxon>
        <taxon>Araneus</taxon>
    </lineage>
</organism>
<evidence type="ECO:0000313" key="1">
    <source>
        <dbReference type="EMBL" id="GBO40913.1"/>
    </source>
</evidence>
<gene>
    <name evidence="1" type="ORF">AVEN_236930_1</name>
</gene>
<accession>A0A4Y2WU42</accession>
<evidence type="ECO:0000313" key="2">
    <source>
        <dbReference type="Proteomes" id="UP000499080"/>
    </source>
</evidence>